<evidence type="ECO:0000313" key="3">
    <source>
        <dbReference type="Proteomes" id="UP001501175"/>
    </source>
</evidence>
<dbReference type="InterPro" id="IPR000157">
    <property type="entry name" value="TIR_dom"/>
</dbReference>
<dbReference type="EMBL" id="BAABHD010000005">
    <property type="protein sequence ID" value="GAA4448660.1"/>
    <property type="molecule type" value="Genomic_DNA"/>
</dbReference>
<evidence type="ECO:0000313" key="2">
    <source>
        <dbReference type="EMBL" id="GAA4448660.1"/>
    </source>
</evidence>
<keyword evidence="3" id="KW-1185">Reference proteome</keyword>
<sequence>MQLDPLFYLQNVSFAPERVDQRFPHARRILTGGVFISHSGIDSIFIQRNIIQVLSDRFNDGIFFQNKGFGGREEYIQLVQAALHYCNKFILVLSKNSIGNPWVYAEVDWVMVHQRPIICCLMDSSDPALLHRQLADYSLNSSNYFKAVDFQEDIGLAQIRLGAFVDELLQKPPSSRTPVDGTEI</sequence>
<accession>A0ABP8MFM1</accession>
<comment type="caution">
    <text evidence="2">The sequence shown here is derived from an EMBL/GenBank/DDBJ whole genome shotgun (WGS) entry which is preliminary data.</text>
</comment>
<dbReference type="Gene3D" id="3.40.50.10140">
    <property type="entry name" value="Toll/interleukin-1 receptor homology (TIR) domain"/>
    <property type="match status" value="1"/>
</dbReference>
<protein>
    <recommendedName>
        <fullName evidence="1">TIR domain-containing protein</fullName>
    </recommendedName>
</protein>
<feature type="domain" description="TIR" evidence="1">
    <location>
        <begin position="34"/>
        <end position="139"/>
    </location>
</feature>
<organism evidence="2 3">
    <name type="scientific">Nibrella saemangeumensis</name>
    <dbReference type="NCBI Taxonomy" id="1084526"/>
    <lineage>
        <taxon>Bacteria</taxon>
        <taxon>Pseudomonadati</taxon>
        <taxon>Bacteroidota</taxon>
        <taxon>Cytophagia</taxon>
        <taxon>Cytophagales</taxon>
        <taxon>Spirosomataceae</taxon>
        <taxon>Nibrella</taxon>
    </lineage>
</organism>
<name>A0ABP8MFM1_9BACT</name>
<dbReference type="SUPFAM" id="SSF52200">
    <property type="entry name" value="Toll/Interleukin receptor TIR domain"/>
    <property type="match status" value="1"/>
</dbReference>
<dbReference type="Proteomes" id="UP001501175">
    <property type="component" value="Unassembled WGS sequence"/>
</dbReference>
<dbReference type="Pfam" id="PF13676">
    <property type="entry name" value="TIR_2"/>
    <property type="match status" value="1"/>
</dbReference>
<gene>
    <name evidence="2" type="ORF">GCM10023189_06850</name>
</gene>
<proteinExistence type="predicted"/>
<dbReference type="InterPro" id="IPR035897">
    <property type="entry name" value="Toll_tir_struct_dom_sf"/>
</dbReference>
<reference evidence="3" key="1">
    <citation type="journal article" date="2019" name="Int. J. Syst. Evol. Microbiol.">
        <title>The Global Catalogue of Microorganisms (GCM) 10K type strain sequencing project: providing services to taxonomists for standard genome sequencing and annotation.</title>
        <authorList>
            <consortium name="The Broad Institute Genomics Platform"/>
            <consortium name="The Broad Institute Genome Sequencing Center for Infectious Disease"/>
            <person name="Wu L."/>
            <person name="Ma J."/>
        </authorList>
    </citation>
    <scope>NUCLEOTIDE SEQUENCE [LARGE SCALE GENOMIC DNA]</scope>
    <source>
        <strain evidence="3">JCM 17927</strain>
    </source>
</reference>
<dbReference type="RefSeq" id="WP_345240559.1">
    <property type="nucleotide sequence ID" value="NZ_BAABHD010000005.1"/>
</dbReference>
<evidence type="ECO:0000259" key="1">
    <source>
        <dbReference type="Pfam" id="PF13676"/>
    </source>
</evidence>